<reference evidence="1" key="1">
    <citation type="journal article" date="2022" name="bioRxiv">
        <title>Sequencing and chromosome-scale assembly of the giantPleurodeles waltlgenome.</title>
        <authorList>
            <person name="Brown T."/>
            <person name="Elewa A."/>
            <person name="Iarovenko S."/>
            <person name="Subramanian E."/>
            <person name="Araus A.J."/>
            <person name="Petzold A."/>
            <person name="Susuki M."/>
            <person name="Suzuki K.-i.T."/>
            <person name="Hayashi T."/>
            <person name="Toyoda A."/>
            <person name="Oliveira C."/>
            <person name="Osipova E."/>
            <person name="Leigh N.D."/>
            <person name="Simon A."/>
            <person name="Yun M.H."/>
        </authorList>
    </citation>
    <scope>NUCLEOTIDE SEQUENCE</scope>
    <source>
        <strain evidence="1">20211129_DDA</strain>
        <tissue evidence="1">Liver</tissue>
    </source>
</reference>
<name>A0AAV7RRX8_PLEWA</name>
<proteinExistence type="predicted"/>
<evidence type="ECO:0000313" key="1">
    <source>
        <dbReference type="EMBL" id="KAJ1155337.1"/>
    </source>
</evidence>
<dbReference type="AlphaFoldDB" id="A0AAV7RRX8"/>
<protein>
    <submittedName>
        <fullName evidence="1">Uncharacterized protein</fullName>
    </submittedName>
</protein>
<evidence type="ECO:0000313" key="2">
    <source>
        <dbReference type="Proteomes" id="UP001066276"/>
    </source>
</evidence>
<dbReference type="EMBL" id="JANPWB010000009">
    <property type="protein sequence ID" value="KAJ1155337.1"/>
    <property type="molecule type" value="Genomic_DNA"/>
</dbReference>
<sequence length="149" mass="16731">MENRGSRSDLGNKPLWQSEKKIGGVKAARRVAASTVTSLARNASFTVKPIKVMASLPTQILYCEVEVDLSHQDAFEATYRPIQLDDCYIPDFEEDTLDEEDAYQEYHCEPQTFMVDSPPQSCGPHCAHCCSKDSKVMQELDRIPPAYTP</sequence>
<keyword evidence="2" id="KW-1185">Reference proteome</keyword>
<accession>A0AAV7RRX8</accession>
<comment type="caution">
    <text evidence="1">The sequence shown here is derived from an EMBL/GenBank/DDBJ whole genome shotgun (WGS) entry which is preliminary data.</text>
</comment>
<dbReference type="Proteomes" id="UP001066276">
    <property type="component" value="Chromosome 5"/>
</dbReference>
<organism evidence="1 2">
    <name type="scientific">Pleurodeles waltl</name>
    <name type="common">Iberian ribbed newt</name>
    <dbReference type="NCBI Taxonomy" id="8319"/>
    <lineage>
        <taxon>Eukaryota</taxon>
        <taxon>Metazoa</taxon>
        <taxon>Chordata</taxon>
        <taxon>Craniata</taxon>
        <taxon>Vertebrata</taxon>
        <taxon>Euteleostomi</taxon>
        <taxon>Amphibia</taxon>
        <taxon>Batrachia</taxon>
        <taxon>Caudata</taxon>
        <taxon>Salamandroidea</taxon>
        <taxon>Salamandridae</taxon>
        <taxon>Pleurodelinae</taxon>
        <taxon>Pleurodeles</taxon>
    </lineage>
</organism>
<gene>
    <name evidence="1" type="ORF">NDU88_008067</name>
</gene>